<evidence type="ECO:0000313" key="3">
    <source>
        <dbReference type="Proteomes" id="UP000502498"/>
    </source>
</evidence>
<dbReference type="Proteomes" id="UP000502498">
    <property type="component" value="Chromosome"/>
</dbReference>
<sequence>MDTPENTTENTTPRHGRPLGSWLRLVDALLTDTFAREFADEEASRREWMLLSVIDGDLTDPDLRARMMRKPHRLRRLADRGWIERGDGDWTLTLEGRAAKERLGAIVDRIRARVAGAVTPEDYATTMASLEAIARELGWPEGQRPPRRGRRRGFGRDRGFGRGFEHGHGFPHGHGHGHGHDRGFEHGRPWHHGPHHHGHPHHHARPHHRGCQAEHHAGHEAADSADRRPE</sequence>
<accession>A0A7D4TIR0</accession>
<dbReference type="AlphaFoldDB" id="A0A7D4TIR0"/>
<feature type="compositionally biased region" description="Basic and acidic residues" evidence="1">
    <location>
        <begin position="211"/>
        <end position="230"/>
    </location>
</feature>
<feature type="compositionally biased region" description="Basic residues" evidence="1">
    <location>
        <begin position="189"/>
        <end position="210"/>
    </location>
</feature>
<evidence type="ECO:0000256" key="1">
    <source>
        <dbReference type="SAM" id="MobiDB-lite"/>
    </source>
</evidence>
<dbReference type="InterPro" id="IPR036388">
    <property type="entry name" value="WH-like_DNA-bd_sf"/>
</dbReference>
<name>A0A7D4TIR0_9MICO</name>
<organism evidence="2 3">
    <name type="scientific">Microbacterium hominis</name>
    <dbReference type="NCBI Taxonomy" id="162426"/>
    <lineage>
        <taxon>Bacteria</taxon>
        <taxon>Bacillati</taxon>
        <taxon>Actinomycetota</taxon>
        <taxon>Actinomycetes</taxon>
        <taxon>Micrococcales</taxon>
        <taxon>Microbacteriaceae</taxon>
        <taxon>Microbacterium</taxon>
    </lineage>
</organism>
<feature type="compositionally biased region" description="Basic and acidic residues" evidence="1">
    <location>
        <begin position="154"/>
        <end position="168"/>
    </location>
</feature>
<feature type="region of interest" description="Disordered" evidence="1">
    <location>
        <begin position="138"/>
        <end position="230"/>
    </location>
</feature>
<protein>
    <recommendedName>
        <fullName evidence="4">MarR family transcriptional regulator</fullName>
    </recommendedName>
</protein>
<evidence type="ECO:0000313" key="2">
    <source>
        <dbReference type="EMBL" id="QKJ20861.1"/>
    </source>
</evidence>
<gene>
    <name evidence="2" type="ORF">HQM25_16835</name>
</gene>
<dbReference type="Gene3D" id="1.10.10.10">
    <property type="entry name" value="Winged helix-like DNA-binding domain superfamily/Winged helix DNA-binding domain"/>
    <property type="match status" value="1"/>
</dbReference>
<dbReference type="SUPFAM" id="SSF46785">
    <property type="entry name" value="Winged helix' DNA-binding domain"/>
    <property type="match status" value="1"/>
</dbReference>
<proteinExistence type="predicted"/>
<feature type="compositionally biased region" description="Basic and acidic residues" evidence="1">
    <location>
        <begin position="178"/>
        <end position="188"/>
    </location>
</feature>
<dbReference type="EMBL" id="CP054038">
    <property type="protein sequence ID" value="QKJ20861.1"/>
    <property type="molecule type" value="Genomic_DNA"/>
</dbReference>
<dbReference type="InterPro" id="IPR036390">
    <property type="entry name" value="WH_DNA-bd_sf"/>
</dbReference>
<dbReference type="RefSeq" id="WP_172991286.1">
    <property type="nucleotide sequence ID" value="NZ_CP054038.1"/>
</dbReference>
<reference evidence="2 3" key="1">
    <citation type="submission" date="2020-05" db="EMBL/GenBank/DDBJ databases">
        <title>Strain PA2F3 complete genome.</title>
        <authorList>
            <person name="Kim Y.-S."/>
            <person name="Kim S.-J."/>
            <person name="Jung H.-k."/>
            <person name="Kim S.-E."/>
            <person name="Kim K.-H."/>
        </authorList>
    </citation>
    <scope>NUCLEOTIDE SEQUENCE [LARGE SCALE GENOMIC DNA]</scope>
    <source>
        <strain evidence="2 3">PA2F3</strain>
    </source>
</reference>
<evidence type="ECO:0008006" key="4">
    <source>
        <dbReference type="Google" id="ProtNLM"/>
    </source>
</evidence>